<dbReference type="GO" id="GO:0006351">
    <property type="term" value="P:DNA-templated transcription"/>
    <property type="evidence" value="ECO:0007669"/>
    <property type="project" value="InterPro"/>
</dbReference>
<protein>
    <recommendedName>
        <fullName evidence="7">Xylanolytic transcriptional activator regulatory domain-containing protein</fullName>
    </recommendedName>
</protein>
<feature type="domain" description="Xylanolytic transcriptional activator regulatory" evidence="7">
    <location>
        <begin position="224"/>
        <end position="301"/>
    </location>
</feature>
<evidence type="ECO:0000256" key="2">
    <source>
        <dbReference type="ARBA" id="ARBA00022723"/>
    </source>
</evidence>
<keyword evidence="5" id="KW-0804">Transcription</keyword>
<comment type="subcellular location">
    <subcellularLocation>
        <location evidence="1">Nucleus</location>
    </subcellularLocation>
</comment>
<evidence type="ECO:0000256" key="1">
    <source>
        <dbReference type="ARBA" id="ARBA00004123"/>
    </source>
</evidence>
<dbReference type="Pfam" id="PF04082">
    <property type="entry name" value="Fungal_trans"/>
    <property type="match status" value="1"/>
</dbReference>
<dbReference type="STRING" id="48697.A0A101MPE9"/>
<evidence type="ECO:0000259" key="7">
    <source>
        <dbReference type="SMART" id="SM00906"/>
    </source>
</evidence>
<dbReference type="AlphaFoldDB" id="A0A101MPE9"/>
<keyword evidence="4" id="KW-0238">DNA-binding</keyword>
<sequence>MSSTLDSPYGSGYGVKVNHGTYPSIRQPPGSAYVLEQDARKARSSFTPDLVDMEFHMQSFDLPTEYDPFENISDVPPFSESMDPLPPLIPDDKSDNVQPHHSIEPINVPGPSLDVSDLMHADLDQLYLERTHHLAPILHRQRYFSWTSSPTKTEAQVCLQYAMWTLAGSLTSQLQHVCESFYQHTCNLLDVLSTRDNDLPQIEYVQACILILYYDQMKKSFRRGWTSAGRCIRAIQLMRLFEVDRPQDKVESGDWIQKEEKRRAFWVVYSMDIFISLQGEWPLSLLEHTNFIRLPASESDFQNGRSVEMPFLATVLSSNTSSIFSPFTESIIFATIIRRVTTNTHDCSAKSSKSVWEKQISLSMIVQTRLKALSSKYQNSVFPLPDDPMHMFTMMLAQASVLYLYSMQRSLVRMGQNNQSAVFALEHESLLAAGEILNLSTSILHLSFLKVCLLPFSLMALA</sequence>
<organism evidence="8 9">
    <name type="scientific">Penicillium freii</name>
    <dbReference type="NCBI Taxonomy" id="48697"/>
    <lineage>
        <taxon>Eukaryota</taxon>
        <taxon>Fungi</taxon>
        <taxon>Dikarya</taxon>
        <taxon>Ascomycota</taxon>
        <taxon>Pezizomycotina</taxon>
        <taxon>Eurotiomycetes</taxon>
        <taxon>Eurotiomycetidae</taxon>
        <taxon>Eurotiales</taxon>
        <taxon>Aspergillaceae</taxon>
        <taxon>Penicillium</taxon>
    </lineage>
</organism>
<gene>
    <name evidence="8" type="ORF">ACN42_g2807</name>
</gene>
<keyword evidence="9" id="KW-1185">Reference proteome</keyword>
<proteinExistence type="predicted"/>
<comment type="caution">
    <text evidence="8">The sequence shown here is derived from an EMBL/GenBank/DDBJ whole genome shotgun (WGS) entry which is preliminary data.</text>
</comment>
<evidence type="ECO:0000256" key="4">
    <source>
        <dbReference type="ARBA" id="ARBA00023125"/>
    </source>
</evidence>
<dbReference type="SMART" id="SM00906">
    <property type="entry name" value="Fungal_trans"/>
    <property type="match status" value="1"/>
</dbReference>
<dbReference type="CDD" id="cd12148">
    <property type="entry name" value="fungal_TF_MHR"/>
    <property type="match status" value="1"/>
</dbReference>
<evidence type="ECO:0000256" key="5">
    <source>
        <dbReference type="ARBA" id="ARBA00023163"/>
    </source>
</evidence>
<dbReference type="InterPro" id="IPR050815">
    <property type="entry name" value="TF_fung"/>
</dbReference>
<evidence type="ECO:0000313" key="9">
    <source>
        <dbReference type="Proteomes" id="UP000055045"/>
    </source>
</evidence>
<dbReference type="Proteomes" id="UP000055045">
    <property type="component" value="Unassembled WGS sequence"/>
</dbReference>
<reference evidence="8 9" key="1">
    <citation type="submission" date="2015-10" db="EMBL/GenBank/DDBJ databases">
        <title>Genome sequencing of Penicillium freii.</title>
        <authorList>
            <person name="Nguyen H.D."/>
            <person name="Visagie C.M."/>
            <person name="Seifert K.A."/>
        </authorList>
    </citation>
    <scope>NUCLEOTIDE SEQUENCE [LARGE SCALE GENOMIC DNA]</scope>
    <source>
        <strain evidence="8 9">DAOM 242723</strain>
    </source>
</reference>
<dbReference type="InterPro" id="IPR007219">
    <property type="entry name" value="XnlR_reg_dom"/>
</dbReference>
<name>A0A101MPE9_PENFR</name>
<dbReference type="GO" id="GO:0008270">
    <property type="term" value="F:zinc ion binding"/>
    <property type="evidence" value="ECO:0007669"/>
    <property type="project" value="InterPro"/>
</dbReference>
<keyword evidence="2" id="KW-0479">Metal-binding</keyword>
<dbReference type="GO" id="GO:0000981">
    <property type="term" value="F:DNA-binding transcription factor activity, RNA polymerase II-specific"/>
    <property type="evidence" value="ECO:0007669"/>
    <property type="project" value="InterPro"/>
</dbReference>
<evidence type="ECO:0000256" key="3">
    <source>
        <dbReference type="ARBA" id="ARBA00023015"/>
    </source>
</evidence>
<evidence type="ECO:0000313" key="8">
    <source>
        <dbReference type="EMBL" id="KUM64274.1"/>
    </source>
</evidence>
<dbReference type="GO" id="GO:0003677">
    <property type="term" value="F:DNA binding"/>
    <property type="evidence" value="ECO:0007669"/>
    <property type="project" value="UniProtKB-KW"/>
</dbReference>
<dbReference type="GO" id="GO:0005634">
    <property type="term" value="C:nucleus"/>
    <property type="evidence" value="ECO:0007669"/>
    <property type="project" value="UniProtKB-SubCell"/>
</dbReference>
<dbReference type="EMBL" id="LLXE01000052">
    <property type="protein sequence ID" value="KUM64274.1"/>
    <property type="molecule type" value="Genomic_DNA"/>
</dbReference>
<evidence type="ECO:0000256" key="6">
    <source>
        <dbReference type="ARBA" id="ARBA00023242"/>
    </source>
</evidence>
<dbReference type="PANTHER" id="PTHR47338:SF3">
    <property type="entry name" value="C6 FINGER DOMAIN TRANSCRIPTION FACTOR DBAA-RELATED"/>
    <property type="match status" value="1"/>
</dbReference>
<keyword evidence="3" id="KW-0805">Transcription regulation</keyword>
<accession>A0A101MPE9</accession>
<dbReference type="PANTHER" id="PTHR47338">
    <property type="entry name" value="ZN(II)2CYS6 TRANSCRIPTION FACTOR (EUROFUNG)-RELATED"/>
    <property type="match status" value="1"/>
</dbReference>
<keyword evidence="6" id="KW-0539">Nucleus</keyword>